<reference evidence="1" key="1">
    <citation type="submission" date="2023-03" db="UniProtKB">
        <authorList>
            <consortium name="Ensembl"/>
        </authorList>
    </citation>
    <scope>IDENTIFICATION</scope>
</reference>
<sequence>MCCIMTFQSTTDHIYDGGPLRITFFSFRPSKCKDIYSFLTVLMETVVLNLCCT</sequence>
<dbReference type="AlphaFoldDB" id="A0A8C4L4R3"/>
<proteinExistence type="predicted"/>
<accession>A0A8C4L4R3</accession>
<organism evidence="1">
    <name type="scientific">Equus asinus asinus</name>
    <dbReference type="NCBI Taxonomy" id="83772"/>
    <lineage>
        <taxon>Eukaryota</taxon>
        <taxon>Metazoa</taxon>
        <taxon>Chordata</taxon>
        <taxon>Craniata</taxon>
        <taxon>Vertebrata</taxon>
        <taxon>Euteleostomi</taxon>
        <taxon>Mammalia</taxon>
        <taxon>Eutheria</taxon>
        <taxon>Laurasiatheria</taxon>
        <taxon>Perissodactyla</taxon>
        <taxon>Equidae</taxon>
        <taxon>Equus</taxon>
    </lineage>
</organism>
<evidence type="ECO:0000313" key="1">
    <source>
        <dbReference type="Ensembl" id="ENSEASP00005006800.1"/>
    </source>
</evidence>
<protein>
    <submittedName>
        <fullName evidence="1">Uncharacterized protein</fullName>
    </submittedName>
</protein>
<name>A0A8C4L4R3_EQUAS</name>
<dbReference type="Ensembl" id="ENSEAST00005007433.1">
    <property type="protein sequence ID" value="ENSEASP00005006800.1"/>
    <property type="gene ID" value="ENSEASG00005005025.1"/>
</dbReference>